<evidence type="ECO:0000313" key="5">
    <source>
        <dbReference type="EMBL" id="KAA0149815.1"/>
    </source>
</evidence>
<accession>A0A5A8CA78</accession>
<dbReference type="PROSITE" id="PS51061">
    <property type="entry name" value="R3H"/>
    <property type="match status" value="1"/>
</dbReference>
<dbReference type="Proteomes" id="UP000322899">
    <property type="component" value="Unassembled WGS sequence"/>
</dbReference>
<dbReference type="Proteomes" id="UP000325113">
    <property type="component" value="Unassembled WGS sequence"/>
</dbReference>
<dbReference type="PANTHER" id="PTHR13498:SF3">
    <property type="entry name" value="SPERM-ASSOCIATED ANTIGEN 7"/>
    <property type="match status" value="1"/>
</dbReference>
<evidence type="ECO:0000313" key="4">
    <source>
        <dbReference type="EMBL" id="KAA0148582.1"/>
    </source>
</evidence>
<evidence type="ECO:0000313" key="11">
    <source>
        <dbReference type="Proteomes" id="UP000325113"/>
    </source>
</evidence>
<dbReference type="EMBL" id="VLTL01000024">
    <property type="protein sequence ID" value="KAA0169268.1"/>
    <property type="molecule type" value="Genomic_DNA"/>
</dbReference>
<evidence type="ECO:0000313" key="10">
    <source>
        <dbReference type="Proteomes" id="UP000324907"/>
    </source>
</evidence>
<dbReference type="CDD" id="cd02325">
    <property type="entry name" value="R3H"/>
    <property type="match status" value="1"/>
</dbReference>
<sequence length="189" mass="20861">MVQIQERREEEERRRVSAVAAQVRSAAAAECKKLVSDASASCHRFKPAPKFWRYLQKEEAEDAGLMSLSAGEGDDRYVVVYKSDCPPPPELVEMEREAEEAKAAAEDDMRRREEVLAAAAKETARLREAAAGHAGGAASARPLTAAQRRQAQIESLARGAETVKMTEKIEKRTVGQIQDECLAHRAREA</sequence>
<proteinExistence type="predicted"/>
<dbReference type="InterPro" id="IPR017330">
    <property type="entry name" value="SPAG7"/>
</dbReference>
<evidence type="ECO:0000313" key="9">
    <source>
        <dbReference type="Proteomes" id="UP000323011"/>
    </source>
</evidence>
<dbReference type="Pfam" id="PF01424">
    <property type="entry name" value="R3H"/>
    <property type="match status" value="1"/>
</dbReference>
<feature type="coiled-coil region" evidence="1">
    <location>
        <begin position="91"/>
        <end position="122"/>
    </location>
</feature>
<evidence type="ECO:0000313" key="7">
    <source>
        <dbReference type="EMBL" id="KAA0175100.1"/>
    </source>
</evidence>
<dbReference type="PANTHER" id="PTHR13498">
    <property type="entry name" value="SPERM ASSOCIATED ANTIGEN 7"/>
    <property type="match status" value="1"/>
</dbReference>
<name>A0A5A8CA78_CAFRO</name>
<dbReference type="InterPro" id="IPR001374">
    <property type="entry name" value="R3H_dom"/>
</dbReference>
<dbReference type="Proteomes" id="UP000323011">
    <property type="component" value="Unassembled WGS sequence"/>
</dbReference>
<evidence type="ECO:0000313" key="6">
    <source>
        <dbReference type="EMBL" id="KAA0169268.1"/>
    </source>
</evidence>
<reference evidence="8 9" key="1">
    <citation type="submission" date="2019-07" db="EMBL/GenBank/DDBJ databases">
        <title>Genomes of Cafeteria roenbergensis.</title>
        <authorList>
            <person name="Fischer M.G."/>
            <person name="Hackl T."/>
            <person name="Roman M."/>
        </authorList>
    </citation>
    <scope>NUCLEOTIDE SEQUENCE [LARGE SCALE GENOMIC DNA]</scope>
    <source>
        <strain evidence="5 9">BVI</strain>
        <strain evidence="4 11">Cflag</strain>
        <strain evidence="7 8">E4-10P</strain>
        <strain evidence="6 10">RCC970-E3</strain>
    </source>
</reference>
<keyword evidence="1" id="KW-0175">Coiled coil</keyword>
<dbReference type="EMBL" id="VLTN01000039">
    <property type="protein sequence ID" value="KAA0149815.1"/>
    <property type="molecule type" value="Genomic_DNA"/>
</dbReference>
<feature type="region of interest" description="Disordered" evidence="2">
    <location>
        <begin position="127"/>
        <end position="146"/>
    </location>
</feature>
<dbReference type="EMBL" id="VLTO01000016">
    <property type="protein sequence ID" value="KAA0175100.1"/>
    <property type="molecule type" value="Genomic_DNA"/>
</dbReference>
<evidence type="ECO:0000256" key="1">
    <source>
        <dbReference type="SAM" id="Coils"/>
    </source>
</evidence>
<dbReference type="EMBL" id="VLTM01000146">
    <property type="protein sequence ID" value="KAA0148582.1"/>
    <property type="molecule type" value="Genomic_DNA"/>
</dbReference>
<dbReference type="Proteomes" id="UP000324907">
    <property type="component" value="Unassembled WGS sequence"/>
</dbReference>
<protein>
    <recommendedName>
        <fullName evidence="3">R3H domain-containing protein</fullName>
    </recommendedName>
</protein>
<dbReference type="GO" id="GO:0003676">
    <property type="term" value="F:nucleic acid binding"/>
    <property type="evidence" value="ECO:0007669"/>
    <property type="project" value="UniProtKB-UniRule"/>
</dbReference>
<dbReference type="AlphaFoldDB" id="A0A5A8CA78"/>
<feature type="domain" description="R3H" evidence="3">
    <location>
        <begin position="21"/>
        <end position="84"/>
    </location>
</feature>
<dbReference type="InterPro" id="IPR036867">
    <property type="entry name" value="R3H_dom_sf"/>
</dbReference>
<organism evidence="5 9">
    <name type="scientific">Cafeteria roenbergensis</name>
    <name type="common">Marine flagellate</name>
    <dbReference type="NCBI Taxonomy" id="33653"/>
    <lineage>
        <taxon>Eukaryota</taxon>
        <taxon>Sar</taxon>
        <taxon>Stramenopiles</taxon>
        <taxon>Bigyra</taxon>
        <taxon>Opalozoa</taxon>
        <taxon>Bicosoecida</taxon>
        <taxon>Cafeteriaceae</taxon>
        <taxon>Cafeteria</taxon>
    </lineage>
</organism>
<evidence type="ECO:0000256" key="2">
    <source>
        <dbReference type="SAM" id="MobiDB-lite"/>
    </source>
</evidence>
<evidence type="ECO:0000313" key="8">
    <source>
        <dbReference type="Proteomes" id="UP000322899"/>
    </source>
</evidence>
<gene>
    <name evidence="7" type="ORF">FNF27_03398</name>
    <name evidence="6" type="ORF">FNF28_02222</name>
    <name evidence="5" type="ORF">FNF29_05641</name>
    <name evidence="4" type="ORF">FNF31_07372</name>
</gene>
<comment type="caution">
    <text evidence="5">The sequence shown here is derived from an EMBL/GenBank/DDBJ whole genome shotgun (WGS) entry which is preliminary data.</text>
</comment>
<evidence type="ECO:0000259" key="3">
    <source>
        <dbReference type="PROSITE" id="PS51061"/>
    </source>
</evidence>
<feature type="compositionally biased region" description="Low complexity" evidence="2">
    <location>
        <begin position="131"/>
        <end position="141"/>
    </location>
</feature>
<dbReference type="SUPFAM" id="SSF82708">
    <property type="entry name" value="R3H domain"/>
    <property type="match status" value="1"/>
</dbReference>
<dbReference type="Gene3D" id="3.30.1370.50">
    <property type="entry name" value="R3H-like domain"/>
    <property type="match status" value="1"/>
</dbReference>
<keyword evidence="9" id="KW-1185">Reference proteome</keyword>